<comment type="subcellular location">
    <subcellularLocation>
        <location evidence="1">Membrane</location>
        <topology evidence="1">Multi-pass membrane protein</topology>
    </subcellularLocation>
</comment>
<dbReference type="CDD" id="cd02953">
    <property type="entry name" value="DsbDgamma"/>
    <property type="match status" value="1"/>
</dbReference>
<dbReference type="InterPro" id="IPR035671">
    <property type="entry name" value="DsbD_gamma"/>
</dbReference>
<dbReference type="InterPro" id="IPR028250">
    <property type="entry name" value="DsbDN"/>
</dbReference>
<feature type="transmembrane region" description="Helical" evidence="6">
    <location>
        <begin position="499"/>
        <end position="520"/>
    </location>
</feature>
<dbReference type="RefSeq" id="WP_369058206.1">
    <property type="nucleotide sequence ID" value="NZ_CP158375.1"/>
</dbReference>
<evidence type="ECO:0000259" key="8">
    <source>
        <dbReference type="Pfam" id="PF02683"/>
    </source>
</evidence>
<evidence type="ECO:0000256" key="1">
    <source>
        <dbReference type="ARBA" id="ARBA00004141"/>
    </source>
</evidence>
<feature type="signal peptide" evidence="7">
    <location>
        <begin position="1"/>
        <end position="27"/>
    </location>
</feature>
<proteinExistence type="predicted"/>
<evidence type="ECO:0000256" key="5">
    <source>
        <dbReference type="ARBA" id="ARBA00023136"/>
    </source>
</evidence>
<evidence type="ECO:0000256" key="6">
    <source>
        <dbReference type="SAM" id="Phobius"/>
    </source>
</evidence>
<feature type="transmembrane region" description="Helical" evidence="6">
    <location>
        <begin position="348"/>
        <end position="367"/>
    </location>
</feature>
<dbReference type="Pfam" id="PF02683">
    <property type="entry name" value="DsbD_TM"/>
    <property type="match status" value="1"/>
</dbReference>
<keyword evidence="2 6" id="KW-0812">Transmembrane</keyword>
<evidence type="ECO:0000313" key="10">
    <source>
        <dbReference type="EMBL" id="XDO95357.1"/>
    </source>
</evidence>
<keyword evidence="7" id="KW-0732">Signal</keyword>
<dbReference type="GO" id="GO:0045454">
    <property type="term" value="P:cell redox homeostasis"/>
    <property type="evidence" value="ECO:0007669"/>
    <property type="project" value="TreeGrafter"/>
</dbReference>
<reference evidence="10" key="1">
    <citation type="submission" date="2024-06" db="EMBL/GenBank/DDBJ databases">
        <title>Caulobacter inopinatus, sp. nov.</title>
        <authorList>
            <person name="Donachie S.P."/>
        </authorList>
    </citation>
    <scope>NUCLEOTIDE SEQUENCE</scope>
    <source>
        <strain evidence="10">73W</strain>
    </source>
</reference>
<protein>
    <submittedName>
        <fullName evidence="10">Thioredoxin family protein</fullName>
    </submittedName>
</protein>
<dbReference type="GO" id="GO:0016020">
    <property type="term" value="C:membrane"/>
    <property type="evidence" value="ECO:0007669"/>
    <property type="project" value="UniProtKB-SubCell"/>
</dbReference>
<dbReference type="EMBL" id="CP158375">
    <property type="protein sequence ID" value="XDO95357.1"/>
    <property type="molecule type" value="Genomic_DNA"/>
</dbReference>
<evidence type="ECO:0000256" key="4">
    <source>
        <dbReference type="ARBA" id="ARBA00022989"/>
    </source>
</evidence>
<feature type="transmembrane region" description="Helical" evidence="6">
    <location>
        <begin position="463"/>
        <end position="487"/>
    </location>
</feature>
<feature type="transmembrane region" description="Helical" evidence="6">
    <location>
        <begin position="526"/>
        <end position="546"/>
    </location>
</feature>
<dbReference type="GO" id="GO:0017004">
    <property type="term" value="P:cytochrome complex assembly"/>
    <property type="evidence" value="ECO:0007669"/>
    <property type="project" value="UniProtKB-KW"/>
</dbReference>
<dbReference type="Pfam" id="PF11412">
    <property type="entry name" value="DsbD_N"/>
    <property type="match status" value="1"/>
</dbReference>
<dbReference type="GO" id="GO:0015035">
    <property type="term" value="F:protein-disulfide reductase activity"/>
    <property type="evidence" value="ECO:0007669"/>
    <property type="project" value="TreeGrafter"/>
</dbReference>
<organism evidence="10">
    <name type="scientific">Caulobacter sp. 73W</name>
    <dbReference type="NCBI Taxonomy" id="3161137"/>
    <lineage>
        <taxon>Bacteria</taxon>
        <taxon>Pseudomonadati</taxon>
        <taxon>Pseudomonadota</taxon>
        <taxon>Alphaproteobacteria</taxon>
        <taxon>Caulobacterales</taxon>
        <taxon>Caulobacteraceae</taxon>
        <taxon>Caulobacter</taxon>
    </lineage>
</organism>
<keyword evidence="3" id="KW-0201">Cytochrome c-type biogenesis</keyword>
<dbReference type="Pfam" id="PF13899">
    <property type="entry name" value="Thioredoxin_7"/>
    <property type="match status" value="1"/>
</dbReference>
<dbReference type="SUPFAM" id="SSF52833">
    <property type="entry name" value="Thioredoxin-like"/>
    <property type="match status" value="1"/>
</dbReference>
<feature type="transmembrane region" description="Helical" evidence="6">
    <location>
        <begin position="387"/>
        <end position="408"/>
    </location>
</feature>
<feature type="domain" description="Cytochrome C biogenesis protein transmembrane" evidence="8">
    <location>
        <begin position="306"/>
        <end position="516"/>
    </location>
</feature>
<feature type="transmembrane region" description="Helical" evidence="6">
    <location>
        <begin position="305"/>
        <end position="327"/>
    </location>
</feature>
<dbReference type="InterPro" id="IPR006311">
    <property type="entry name" value="TAT_signal"/>
</dbReference>
<evidence type="ECO:0000256" key="3">
    <source>
        <dbReference type="ARBA" id="ARBA00022748"/>
    </source>
</evidence>
<feature type="transmembrane region" description="Helical" evidence="6">
    <location>
        <begin position="558"/>
        <end position="579"/>
    </location>
</feature>
<feature type="domain" description="Thiol:disulfide interchange protein DsbD N-terminal" evidence="9">
    <location>
        <begin position="38"/>
        <end position="157"/>
    </location>
</feature>
<dbReference type="InterPro" id="IPR036249">
    <property type="entry name" value="Thioredoxin-like_sf"/>
</dbReference>
<evidence type="ECO:0000259" key="9">
    <source>
        <dbReference type="Pfam" id="PF11412"/>
    </source>
</evidence>
<evidence type="ECO:0000256" key="7">
    <source>
        <dbReference type="SAM" id="SignalP"/>
    </source>
</evidence>
<dbReference type="InterPro" id="IPR003834">
    <property type="entry name" value="Cyt_c_assmbl_TM_dom"/>
</dbReference>
<dbReference type="PANTHER" id="PTHR32234">
    <property type="entry name" value="THIOL:DISULFIDE INTERCHANGE PROTEIN DSBD"/>
    <property type="match status" value="1"/>
</dbReference>
<keyword evidence="5 6" id="KW-0472">Membrane</keyword>
<dbReference type="PANTHER" id="PTHR32234:SF3">
    <property type="entry name" value="SUPPRESSION OF COPPER SENSITIVITY PROTEIN"/>
    <property type="match status" value="1"/>
</dbReference>
<name>A0AB39KNM7_9CAUL</name>
<feature type="transmembrane region" description="Helical" evidence="6">
    <location>
        <begin position="429"/>
        <end position="451"/>
    </location>
</feature>
<dbReference type="AlphaFoldDB" id="A0AB39KNM7"/>
<sequence>MIARLSRRLLGGLAAALGLAAAAPGFAAPVNTGHIQADLIAQDSWAVPGSTVYVAVTQKIEKGWHTYWRNSGDSGEATSIAWTLPSGWSAGDIVWATPHRQPTGPLMNYGYADTVVLPVPIQVPAGAKPGETVTLKADVTFLVCADICIPENAKLDLAVEVRDEAPEPNWRTGRTVADALAAAPKPAGLDAVFQASETGLKLAVIGGPLKGGQFPDAYFFPFDGTLIDHPGKQTVEAGPDGLTLTIPAGIALKSGQVPEVVEGVLTIGDQAFEVSAKPGQPPVGAAGLGVPAARAPSGDGGGVPLAILFAFLGGLILNLMPCVFPVLSMKAASLAGHAHDAREARTQGLAFLAGVLVTFLALAGALIAARAAGQAVGWGFQLQSPAVVGVLSLVMLLTALNLSGVFEVGTSVQGAGQGLASRGGLAGSFFTGVLAVIVAAPCTAPFMAPAIGVALTQPALGSLAIFLFLGLGLAAPYVAISFSPALLRRFPKPGPWMDVLKKVLAFPMYGAAAWLVWVFSLQAGSTGLAALLACGLVVAFVAWLFGLSQRQTAPRTRWLAGGAAILTAVGVVAVMIPLAKGGAAPTSGSAAAVTSAELPSEPWSPERVAALQAEGRPVFVNFTAAWCVTCQVNDKVALSTQPVVDAFKAADAVYMVADWTNRDAKIAQALSDHGRAGVPLYLVYGAKGGDAVILPQLLTPGAVTEAIEAATLR</sequence>
<keyword evidence="4 6" id="KW-1133">Transmembrane helix</keyword>
<dbReference type="Gene3D" id="3.40.30.10">
    <property type="entry name" value="Glutaredoxin"/>
    <property type="match status" value="1"/>
</dbReference>
<accession>A0AB39KNM7</accession>
<feature type="chain" id="PRO_5044208189" evidence="7">
    <location>
        <begin position="28"/>
        <end position="713"/>
    </location>
</feature>
<dbReference type="PROSITE" id="PS51318">
    <property type="entry name" value="TAT"/>
    <property type="match status" value="1"/>
</dbReference>
<gene>
    <name evidence="10" type="ORF">ABOZ73_11085</name>
</gene>
<evidence type="ECO:0000256" key="2">
    <source>
        <dbReference type="ARBA" id="ARBA00022692"/>
    </source>
</evidence>